<evidence type="ECO:0000313" key="2">
    <source>
        <dbReference type="EMBL" id="CAL2106967.1"/>
    </source>
</evidence>
<dbReference type="Proteomes" id="UP001497602">
    <property type="component" value="Unassembled WGS sequence"/>
</dbReference>
<organism evidence="2 3">
    <name type="scientific">Tenacibaculum vairaonense</name>
    <dbReference type="NCBI Taxonomy" id="3137860"/>
    <lineage>
        <taxon>Bacteria</taxon>
        <taxon>Pseudomonadati</taxon>
        <taxon>Bacteroidota</taxon>
        <taxon>Flavobacteriia</taxon>
        <taxon>Flavobacteriales</taxon>
        <taxon>Flavobacteriaceae</taxon>
        <taxon>Tenacibaculum</taxon>
    </lineage>
</organism>
<sequence length="288" mass="33238">MDTKELLKKVRKIEIKTRRLSNHIFGGEYHSTFKGRGMTFSEVRQYQYGDDIRAIDWNVTARYNEPYVKVFEEERELTMMLVVDISGSEFFGTSQQFKKDTITEIAATLAFSAIQNNDKVGLILFSENVELFIPPKKGKSHVLRIIRELIEFDPKSKKTNINEALKFLSNVMKKKAIVFVLSDFMDDDYERTLKIVGNKHDVTGIRVYDKHDEEIPNLGMVSMVDAETGEVHFVNTSSSSIRNQYKLNAHRLADYFKNTFRKSGAGVINTRVDESYVKKLLGYFKQKG</sequence>
<dbReference type="SUPFAM" id="SSF53300">
    <property type="entry name" value="vWA-like"/>
    <property type="match status" value="1"/>
</dbReference>
<dbReference type="EMBL" id="CAXJRC010000022">
    <property type="protein sequence ID" value="CAL2106967.1"/>
    <property type="molecule type" value="Genomic_DNA"/>
</dbReference>
<dbReference type="SMART" id="SM00327">
    <property type="entry name" value="VWA"/>
    <property type="match status" value="1"/>
</dbReference>
<dbReference type="InterPro" id="IPR036465">
    <property type="entry name" value="vWFA_dom_sf"/>
</dbReference>
<protein>
    <submittedName>
        <fullName evidence="2">DUF58 domain-containing protein</fullName>
    </submittedName>
</protein>
<reference evidence="2 3" key="1">
    <citation type="submission" date="2024-05" db="EMBL/GenBank/DDBJ databases">
        <authorList>
            <person name="Duchaud E."/>
        </authorList>
    </citation>
    <scope>NUCLEOTIDE SEQUENCE [LARGE SCALE GENOMIC DNA]</scope>
    <source>
        <strain evidence="2">Ena-SAMPLE-TAB-13-05-2024-13:56:06:370-140305</strain>
    </source>
</reference>
<dbReference type="PROSITE" id="PS50234">
    <property type="entry name" value="VWFA"/>
    <property type="match status" value="1"/>
</dbReference>
<dbReference type="RefSeq" id="WP_348705317.1">
    <property type="nucleotide sequence ID" value="NZ_CAXIYA010000033.1"/>
</dbReference>
<comment type="caution">
    <text evidence="2">The sequence shown here is derived from an EMBL/GenBank/DDBJ whole genome shotgun (WGS) entry which is preliminary data.</text>
</comment>
<dbReference type="Pfam" id="PF01882">
    <property type="entry name" value="DUF58"/>
    <property type="match status" value="1"/>
</dbReference>
<feature type="domain" description="VWFA" evidence="1">
    <location>
        <begin position="78"/>
        <end position="208"/>
    </location>
</feature>
<dbReference type="InterPro" id="IPR002881">
    <property type="entry name" value="DUF58"/>
</dbReference>
<dbReference type="InterPro" id="IPR002035">
    <property type="entry name" value="VWF_A"/>
</dbReference>
<keyword evidence="3" id="KW-1185">Reference proteome</keyword>
<name>A0ABP1FCM5_9FLAO</name>
<dbReference type="PANTHER" id="PTHR33608:SF6">
    <property type="entry name" value="BLL2464 PROTEIN"/>
    <property type="match status" value="1"/>
</dbReference>
<dbReference type="Gene3D" id="3.40.50.410">
    <property type="entry name" value="von Willebrand factor, type A domain"/>
    <property type="match status" value="1"/>
</dbReference>
<proteinExistence type="predicted"/>
<dbReference type="PANTHER" id="PTHR33608">
    <property type="entry name" value="BLL2464 PROTEIN"/>
    <property type="match status" value="1"/>
</dbReference>
<dbReference type="CDD" id="cd00198">
    <property type="entry name" value="vWFA"/>
    <property type="match status" value="1"/>
</dbReference>
<evidence type="ECO:0000313" key="3">
    <source>
        <dbReference type="Proteomes" id="UP001497602"/>
    </source>
</evidence>
<gene>
    <name evidence="2" type="ORF">T190115A13A_20247</name>
</gene>
<evidence type="ECO:0000259" key="1">
    <source>
        <dbReference type="PROSITE" id="PS50234"/>
    </source>
</evidence>
<accession>A0ABP1FCM5</accession>